<dbReference type="EMBL" id="BNBE01000004">
    <property type="protein sequence ID" value="GHG29529.1"/>
    <property type="molecule type" value="Genomic_DNA"/>
</dbReference>
<keyword evidence="3" id="KW-1185">Reference proteome</keyword>
<evidence type="ECO:0000313" key="3">
    <source>
        <dbReference type="Proteomes" id="UP000632849"/>
    </source>
</evidence>
<dbReference type="AlphaFoldDB" id="A0A919BZS9"/>
<dbReference type="Proteomes" id="UP000632849">
    <property type="component" value="Unassembled WGS sequence"/>
</dbReference>
<organism evidence="2 3">
    <name type="scientific">Streptomyces filamentosus</name>
    <name type="common">Streptomyces roseosporus</name>
    <dbReference type="NCBI Taxonomy" id="67294"/>
    <lineage>
        <taxon>Bacteria</taxon>
        <taxon>Bacillati</taxon>
        <taxon>Actinomycetota</taxon>
        <taxon>Actinomycetes</taxon>
        <taxon>Kitasatosporales</taxon>
        <taxon>Streptomycetaceae</taxon>
        <taxon>Streptomyces</taxon>
    </lineage>
</organism>
<protein>
    <submittedName>
        <fullName evidence="2">Uncharacterized protein</fullName>
    </submittedName>
</protein>
<sequence length="155" mass="17543">MRIWNGYGSEHSMNLILIGQFQTVAEARAVTERMKALEALAEAEWSDDDWRSRDERMPPEISKALYDMQLYDMGRSDVDAYALDHRVTRDGEKIRIWTDDTEIQGFLKVLLHHGAKVEIFSRHNWDEDATPIASEDDANPAAPSDTSDGDDGGSD</sequence>
<dbReference type="RefSeq" id="WP_190044899.1">
    <property type="nucleotide sequence ID" value="NZ_BNBE01000004.1"/>
</dbReference>
<name>A0A919BZS9_STRFL</name>
<feature type="region of interest" description="Disordered" evidence="1">
    <location>
        <begin position="128"/>
        <end position="155"/>
    </location>
</feature>
<accession>A0A919BZS9</accession>
<reference evidence="2" key="1">
    <citation type="journal article" date="2014" name="Int. J. Syst. Evol. Microbiol.">
        <title>Complete genome sequence of Corynebacterium casei LMG S-19264T (=DSM 44701T), isolated from a smear-ripened cheese.</title>
        <authorList>
            <consortium name="US DOE Joint Genome Institute (JGI-PGF)"/>
            <person name="Walter F."/>
            <person name="Albersmeier A."/>
            <person name="Kalinowski J."/>
            <person name="Ruckert C."/>
        </authorList>
    </citation>
    <scope>NUCLEOTIDE SEQUENCE</scope>
    <source>
        <strain evidence="2">JCM 4122</strain>
    </source>
</reference>
<comment type="caution">
    <text evidence="2">The sequence shown here is derived from an EMBL/GenBank/DDBJ whole genome shotgun (WGS) entry which is preliminary data.</text>
</comment>
<dbReference type="InterPro" id="IPR045955">
    <property type="entry name" value="DUF6375"/>
</dbReference>
<dbReference type="Pfam" id="PF19902">
    <property type="entry name" value="DUF6375"/>
    <property type="match status" value="1"/>
</dbReference>
<proteinExistence type="predicted"/>
<evidence type="ECO:0000256" key="1">
    <source>
        <dbReference type="SAM" id="MobiDB-lite"/>
    </source>
</evidence>
<evidence type="ECO:0000313" key="2">
    <source>
        <dbReference type="EMBL" id="GHG29529.1"/>
    </source>
</evidence>
<reference evidence="2" key="2">
    <citation type="submission" date="2020-09" db="EMBL/GenBank/DDBJ databases">
        <authorList>
            <person name="Sun Q."/>
            <person name="Ohkuma M."/>
        </authorList>
    </citation>
    <scope>NUCLEOTIDE SEQUENCE</scope>
    <source>
        <strain evidence="2">JCM 4122</strain>
    </source>
</reference>
<gene>
    <name evidence="2" type="ORF">GCM10017667_78850</name>
</gene>